<evidence type="ECO:0000313" key="2">
    <source>
        <dbReference type="EMBL" id="PKI54310.1"/>
    </source>
</evidence>
<sequence>MDSGYPRGSGRGSFKKTESARRFRPQHGARRGVGAAGLGGFSRGLGRLGRGLGSSRGCGFEPWLGGLAWLSYGSHSIRRKAGKSSRLDWSHVCLPRSD</sequence>
<dbReference type="EMBL" id="PGOL01001789">
    <property type="protein sequence ID" value="PKI54310.1"/>
    <property type="molecule type" value="Genomic_DNA"/>
</dbReference>
<proteinExistence type="predicted"/>
<gene>
    <name evidence="2" type="ORF">CRG98_025301</name>
</gene>
<dbReference type="AlphaFoldDB" id="A0A2I0JEF5"/>
<organism evidence="2 3">
    <name type="scientific">Punica granatum</name>
    <name type="common">Pomegranate</name>
    <dbReference type="NCBI Taxonomy" id="22663"/>
    <lineage>
        <taxon>Eukaryota</taxon>
        <taxon>Viridiplantae</taxon>
        <taxon>Streptophyta</taxon>
        <taxon>Embryophyta</taxon>
        <taxon>Tracheophyta</taxon>
        <taxon>Spermatophyta</taxon>
        <taxon>Magnoliopsida</taxon>
        <taxon>eudicotyledons</taxon>
        <taxon>Gunneridae</taxon>
        <taxon>Pentapetalae</taxon>
        <taxon>rosids</taxon>
        <taxon>malvids</taxon>
        <taxon>Myrtales</taxon>
        <taxon>Lythraceae</taxon>
        <taxon>Punica</taxon>
    </lineage>
</organism>
<evidence type="ECO:0000256" key="1">
    <source>
        <dbReference type="SAM" id="MobiDB-lite"/>
    </source>
</evidence>
<comment type="caution">
    <text evidence="2">The sequence shown here is derived from an EMBL/GenBank/DDBJ whole genome shotgun (WGS) entry which is preliminary data.</text>
</comment>
<dbReference type="Proteomes" id="UP000233551">
    <property type="component" value="Unassembled WGS sequence"/>
</dbReference>
<protein>
    <submittedName>
        <fullName evidence="2">Uncharacterized protein</fullName>
    </submittedName>
</protein>
<evidence type="ECO:0000313" key="3">
    <source>
        <dbReference type="Proteomes" id="UP000233551"/>
    </source>
</evidence>
<feature type="region of interest" description="Disordered" evidence="1">
    <location>
        <begin position="1"/>
        <end position="35"/>
    </location>
</feature>
<accession>A0A2I0JEF5</accession>
<keyword evidence="3" id="KW-1185">Reference proteome</keyword>
<name>A0A2I0JEF5_PUNGR</name>
<reference evidence="2 3" key="1">
    <citation type="submission" date="2017-11" db="EMBL/GenBank/DDBJ databases">
        <title>De-novo sequencing of pomegranate (Punica granatum L.) genome.</title>
        <authorList>
            <person name="Akparov Z."/>
            <person name="Amiraslanov A."/>
            <person name="Hajiyeva S."/>
            <person name="Abbasov M."/>
            <person name="Kaur K."/>
            <person name="Hamwieh A."/>
            <person name="Solovyev V."/>
            <person name="Salamov A."/>
            <person name="Braich B."/>
            <person name="Kosarev P."/>
            <person name="Mahmoud A."/>
            <person name="Hajiyev E."/>
            <person name="Babayeva S."/>
            <person name="Izzatullayeva V."/>
            <person name="Mammadov A."/>
            <person name="Mammadov A."/>
            <person name="Sharifova S."/>
            <person name="Ojaghi J."/>
            <person name="Eynullazada K."/>
            <person name="Bayramov B."/>
            <person name="Abdulazimova A."/>
            <person name="Shahmuradov I."/>
        </authorList>
    </citation>
    <scope>NUCLEOTIDE SEQUENCE [LARGE SCALE GENOMIC DNA]</scope>
    <source>
        <strain evidence="3">cv. AG2017</strain>
        <tissue evidence="2">Leaf</tissue>
    </source>
</reference>